<protein>
    <submittedName>
        <fullName evidence="1">Uncharacterized protein</fullName>
    </submittedName>
</protein>
<evidence type="ECO:0000313" key="1">
    <source>
        <dbReference type="EMBL" id="KAI0028789.1"/>
    </source>
</evidence>
<organism evidence="1 2">
    <name type="scientific">Vararia minispora EC-137</name>
    <dbReference type="NCBI Taxonomy" id="1314806"/>
    <lineage>
        <taxon>Eukaryota</taxon>
        <taxon>Fungi</taxon>
        <taxon>Dikarya</taxon>
        <taxon>Basidiomycota</taxon>
        <taxon>Agaricomycotina</taxon>
        <taxon>Agaricomycetes</taxon>
        <taxon>Russulales</taxon>
        <taxon>Lachnocladiaceae</taxon>
        <taxon>Vararia</taxon>
    </lineage>
</organism>
<comment type="caution">
    <text evidence="1">The sequence shown here is derived from an EMBL/GenBank/DDBJ whole genome shotgun (WGS) entry which is preliminary data.</text>
</comment>
<sequence>MSSNLSDADIQTLHETGEDIVRTFVAVVVEVFLYVIYGVLVIIASRALLKSRRPPAHSLALLGIVTTMFLLDTVLTIFDIHDVILEVTTVLTSSSPASLQDKYEHAQLASLWPLAPIFYTLMTVLGDTVIIWRVFVFWYGTYERWFLSVLVAIFLASVVLLFMIINCSVRAKGLLVLGNLENGVFCMNVQSASYLATVITTLVATLMIGYKTWVYRRQIGSVLSGSSSRSRVERVMMILVESGVMYFLFYTAVFIPSIGNLATKESKSPSLTFSSTIFNYASSRIVGIYPTIIVILVHYQKSYIDSATQQATSIQFGTLSVPNTTRTFGNSDVSSSTQAAMRSVHRTMVTLPEHELTSIPNQSASVGDGDSEVPKVAFAEEREVQSVQDMV</sequence>
<accession>A0ACB8QAC9</accession>
<dbReference type="EMBL" id="MU273722">
    <property type="protein sequence ID" value="KAI0028789.1"/>
    <property type="molecule type" value="Genomic_DNA"/>
</dbReference>
<dbReference type="Proteomes" id="UP000814128">
    <property type="component" value="Unassembled WGS sequence"/>
</dbReference>
<proteinExistence type="predicted"/>
<reference evidence="1" key="1">
    <citation type="submission" date="2021-02" db="EMBL/GenBank/DDBJ databases">
        <authorList>
            <consortium name="DOE Joint Genome Institute"/>
            <person name="Ahrendt S."/>
            <person name="Looney B.P."/>
            <person name="Miyauchi S."/>
            <person name="Morin E."/>
            <person name="Drula E."/>
            <person name="Courty P.E."/>
            <person name="Chicoki N."/>
            <person name="Fauchery L."/>
            <person name="Kohler A."/>
            <person name="Kuo A."/>
            <person name="Labutti K."/>
            <person name="Pangilinan J."/>
            <person name="Lipzen A."/>
            <person name="Riley R."/>
            <person name="Andreopoulos W."/>
            <person name="He G."/>
            <person name="Johnson J."/>
            <person name="Barry K.W."/>
            <person name="Grigoriev I.V."/>
            <person name="Nagy L."/>
            <person name="Hibbett D."/>
            <person name="Henrissat B."/>
            <person name="Matheny P.B."/>
            <person name="Labbe J."/>
            <person name="Martin F."/>
        </authorList>
    </citation>
    <scope>NUCLEOTIDE SEQUENCE</scope>
    <source>
        <strain evidence="1">EC-137</strain>
    </source>
</reference>
<reference evidence="1" key="2">
    <citation type="journal article" date="2022" name="New Phytol.">
        <title>Evolutionary transition to the ectomycorrhizal habit in the genomes of a hyperdiverse lineage of mushroom-forming fungi.</title>
        <authorList>
            <person name="Looney B."/>
            <person name="Miyauchi S."/>
            <person name="Morin E."/>
            <person name="Drula E."/>
            <person name="Courty P.E."/>
            <person name="Kohler A."/>
            <person name="Kuo A."/>
            <person name="LaButti K."/>
            <person name="Pangilinan J."/>
            <person name="Lipzen A."/>
            <person name="Riley R."/>
            <person name="Andreopoulos W."/>
            <person name="He G."/>
            <person name="Johnson J."/>
            <person name="Nolan M."/>
            <person name="Tritt A."/>
            <person name="Barry K.W."/>
            <person name="Grigoriev I.V."/>
            <person name="Nagy L.G."/>
            <person name="Hibbett D."/>
            <person name="Henrissat B."/>
            <person name="Matheny P.B."/>
            <person name="Labbe J."/>
            <person name="Martin F.M."/>
        </authorList>
    </citation>
    <scope>NUCLEOTIDE SEQUENCE</scope>
    <source>
        <strain evidence="1">EC-137</strain>
    </source>
</reference>
<gene>
    <name evidence="1" type="ORF">K488DRAFT_57743</name>
</gene>
<evidence type="ECO:0000313" key="2">
    <source>
        <dbReference type="Proteomes" id="UP000814128"/>
    </source>
</evidence>
<name>A0ACB8QAC9_9AGAM</name>
<keyword evidence="2" id="KW-1185">Reference proteome</keyword>